<sequence>WNENWEKNKNIIAIHGDLSQEKFGISEDKWDELCKEIQLIIHNGAMVHWMYPYEKMKNVNVLSTVQCLKMATTYHLKPFYFVSSISVVSNEYYLKNGPVMENDDLEGARTSLDSGYGQSKWVSEKLIFKAIERGVPACIIRPGFILGNSKNGVLNTDDFVTRMIIDCIQLKQYPNIQNPINACPVDYVAGTIIQIVSQEKWLQKRVFHICHRPTVYYNDIFEELHLHGYEIKKVNYIEWKNSLINLVQTSNNKNALFSLLPFVINDLPNNTKAPILNDDNTRSVIANTDVPIINVKNVVGKYLAYLIKIGLLKSPP</sequence>
<feature type="non-terminal residue" evidence="4">
    <location>
        <position position="316"/>
    </location>
</feature>
<dbReference type="Gene3D" id="3.40.50.720">
    <property type="entry name" value="NAD(P)-binding Rossmann-like Domain"/>
    <property type="match status" value="1"/>
</dbReference>
<dbReference type="Pfam" id="PF07993">
    <property type="entry name" value="NAD_binding_4"/>
    <property type="match status" value="1"/>
</dbReference>
<keyword evidence="1" id="KW-0596">Phosphopantetheine</keyword>
<gene>
    <name evidence="4" type="ORF">BCR32DRAFT_194308</name>
</gene>
<dbReference type="CDD" id="cd05235">
    <property type="entry name" value="SDR_e1"/>
    <property type="match status" value="1"/>
</dbReference>
<evidence type="ECO:0000313" key="4">
    <source>
        <dbReference type="EMBL" id="ORX83873.1"/>
    </source>
</evidence>
<dbReference type="PANTHER" id="PTHR44845:SF1">
    <property type="entry name" value="L-2-AMINOADIPATE REDUCTASE"/>
    <property type="match status" value="1"/>
</dbReference>
<evidence type="ECO:0000256" key="1">
    <source>
        <dbReference type="ARBA" id="ARBA00022450"/>
    </source>
</evidence>
<evidence type="ECO:0000256" key="2">
    <source>
        <dbReference type="ARBA" id="ARBA00022553"/>
    </source>
</evidence>
<feature type="non-terminal residue" evidence="4">
    <location>
        <position position="1"/>
    </location>
</feature>
<dbReference type="STRING" id="1754192.A0A1Y1XDS1"/>
<organism evidence="4 5">
    <name type="scientific">Anaeromyces robustus</name>
    <dbReference type="NCBI Taxonomy" id="1754192"/>
    <lineage>
        <taxon>Eukaryota</taxon>
        <taxon>Fungi</taxon>
        <taxon>Fungi incertae sedis</taxon>
        <taxon>Chytridiomycota</taxon>
        <taxon>Chytridiomycota incertae sedis</taxon>
        <taxon>Neocallimastigomycetes</taxon>
        <taxon>Neocallimastigales</taxon>
        <taxon>Neocallimastigaceae</taxon>
        <taxon>Anaeromyces</taxon>
    </lineage>
</organism>
<dbReference type="AlphaFoldDB" id="A0A1Y1XDS1"/>
<dbReference type="EMBL" id="MCFG01000063">
    <property type="protein sequence ID" value="ORX83873.1"/>
    <property type="molecule type" value="Genomic_DNA"/>
</dbReference>
<accession>A0A1Y1XDS1</accession>
<dbReference type="NCBIfam" id="TIGR01746">
    <property type="entry name" value="Thioester-redct"/>
    <property type="match status" value="1"/>
</dbReference>
<protein>
    <submittedName>
        <fullName evidence="4">Thioester reductase</fullName>
    </submittedName>
</protein>
<dbReference type="PANTHER" id="PTHR44845">
    <property type="entry name" value="CARRIER DOMAIN-CONTAINING PROTEIN"/>
    <property type="match status" value="1"/>
</dbReference>
<reference evidence="4 5" key="1">
    <citation type="submission" date="2016-08" db="EMBL/GenBank/DDBJ databases">
        <title>A Parts List for Fungal Cellulosomes Revealed by Comparative Genomics.</title>
        <authorList>
            <consortium name="DOE Joint Genome Institute"/>
            <person name="Haitjema C.H."/>
            <person name="Gilmore S.P."/>
            <person name="Henske J.K."/>
            <person name="Solomon K.V."/>
            <person name="De Groot R."/>
            <person name="Kuo A."/>
            <person name="Mondo S.J."/>
            <person name="Salamov A.A."/>
            <person name="Labutti K."/>
            <person name="Zhao Z."/>
            <person name="Chiniquy J."/>
            <person name="Barry K."/>
            <person name="Brewer H.M."/>
            <person name="Purvine S.O."/>
            <person name="Wright A.T."/>
            <person name="Boxma B."/>
            <person name="Van Alen T."/>
            <person name="Hackstein J.H."/>
            <person name="Baker S.E."/>
            <person name="Grigoriev I.V."/>
            <person name="O'Malley M.A."/>
        </authorList>
    </citation>
    <scope>NUCLEOTIDE SEQUENCE [LARGE SCALE GENOMIC DNA]</scope>
    <source>
        <strain evidence="4 5">S4</strain>
    </source>
</reference>
<evidence type="ECO:0000313" key="5">
    <source>
        <dbReference type="Proteomes" id="UP000193944"/>
    </source>
</evidence>
<evidence type="ECO:0000259" key="3">
    <source>
        <dbReference type="Pfam" id="PF07993"/>
    </source>
</evidence>
<dbReference type="OrthoDB" id="329835at2759"/>
<keyword evidence="2" id="KW-0597">Phosphoprotein</keyword>
<dbReference type="InterPro" id="IPR010080">
    <property type="entry name" value="Thioester_reductase-like_dom"/>
</dbReference>
<dbReference type="InterPro" id="IPR036291">
    <property type="entry name" value="NAD(P)-bd_dom_sf"/>
</dbReference>
<dbReference type="Proteomes" id="UP000193944">
    <property type="component" value="Unassembled WGS sequence"/>
</dbReference>
<proteinExistence type="predicted"/>
<comment type="caution">
    <text evidence="4">The sequence shown here is derived from an EMBL/GenBank/DDBJ whole genome shotgun (WGS) entry which is preliminary data.</text>
</comment>
<dbReference type="SUPFAM" id="SSF51735">
    <property type="entry name" value="NAD(P)-binding Rossmann-fold domains"/>
    <property type="match status" value="1"/>
</dbReference>
<reference evidence="4 5" key="2">
    <citation type="submission" date="2016-08" db="EMBL/GenBank/DDBJ databases">
        <title>Pervasive Adenine N6-methylation of Active Genes in Fungi.</title>
        <authorList>
            <consortium name="DOE Joint Genome Institute"/>
            <person name="Mondo S.J."/>
            <person name="Dannebaum R.O."/>
            <person name="Kuo R.C."/>
            <person name="Labutti K."/>
            <person name="Haridas S."/>
            <person name="Kuo A."/>
            <person name="Salamov A."/>
            <person name="Ahrendt S.R."/>
            <person name="Lipzen A."/>
            <person name="Sullivan W."/>
            <person name="Andreopoulos W.B."/>
            <person name="Clum A."/>
            <person name="Lindquist E."/>
            <person name="Daum C."/>
            <person name="Ramamoorthy G.K."/>
            <person name="Gryganskyi A."/>
            <person name="Culley D."/>
            <person name="Magnuson J.K."/>
            <person name="James T.Y."/>
            <person name="O'Malley M.A."/>
            <person name="Stajich J.E."/>
            <person name="Spatafora J.W."/>
            <person name="Visel A."/>
            <person name="Grigoriev I.V."/>
        </authorList>
    </citation>
    <scope>NUCLEOTIDE SEQUENCE [LARGE SCALE GENOMIC DNA]</scope>
    <source>
        <strain evidence="4 5">S4</strain>
    </source>
</reference>
<keyword evidence="5" id="KW-1185">Reference proteome</keyword>
<dbReference type="InterPro" id="IPR013120">
    <property type="entry name" value="FAR_NAD-bd"/>
</dbReference>
<feature type="domain" description="Thioester reductase (TE)" evidence="3">
    <location>
        <begin position="5"/>
        <end position="191"/>
    </location>
</feature>
<name>A0A1Y1XDS1_9FUNG</name>